<keyword evidence="11" id="KW-0460">Magnesium</keyword>
<evidence type="ECO:0000256" key="2">
    <source>
        <dbReference type="ARBA" id="ARBA00006997"/>
    </source>
</evidence>
<comment type="subcellular location">
    <subcellularLocation>
        <location evidence="11">Cytoplasm</location>
    </subcellularLocation>
</comment>
<comment type="catalytic activity">
    <reaction evidence="10 11">
        <text>shikimate + ATP = 3-phosphoshikimate + ADP + H(+)</text>
        <dbReference type="Rhea" id="RHEA:13121"/>
        <dbReference type="ChEBI" id="CHEBI:15378"/>
        <dbReference type="ChEBI" id="CHEBI:30616"/>
        <dbReference type="ChEBI" id="CHEBI:36208"/>
        <dbReference type="ChEBI" id="CHEBI:145989"/>
        <dbReference type="ChEBI" id="CHEBI:456216"/>
        <dbReference type="EC" id="2.7.1.71"/>
    </reaction>
</comment>
<dbReference type="HAMAP" id="MF_00109">
    <property type="entry name" value="Shikimate_kinase"/>
    <property type="match status" value="1"/>
</dbReference>
<name>A0ABT0Y0U3_9ACTN</name>
<evidence type="ECO:0000256" key="1">
    <source>
        <dbReference type="ARBA" id="ARBA00004842"/>
    </source>
</evidence>
<dbReference type="Proteomes" id="UP001523216">
    <property type="component" value="Unassembled WGS sequence"/>
</dbReference>
<comment type="subunit">
    <text evidence="11">Monomer.</text>
</comment>
<dbReference type="InterPro" id="IPR023000">
    <property type="entry name" value="Shikimate_kinase_CS"/>
</dbReference>
<feature type="binding site" evidence="11">
    <location>
        <begin position="12"/>
        <end position="17"/>
    </location>
    <ligand>
        <name>ATP</name>
        <dbReference type="ChEBI" id="CHEBI:30616"/>
    </ligand>
</feature>
<evidence type="ECO:0000256" key="11">
    <source>
        <dbReference type="HAMAP-Rule" id="MF_00109"/>
    </source>
</evidence>
<keyword evidence="13" id="KW-1185">Reference proteome</keyword>
<feature type="binding site" evidence="11">
    <location>
        <position position="58"/>
    </location>
    <ligand>
        <name>substrate</name>
    </ligand>
</feature>
<dbReference type="Gene3D" id="3.40.50.300">
    <property type="entry name" value="P-loop containing nucleotide triphosphate hydrolases"/>
    <property type="match status" value="1"/>
</dbReference>
<comment type="function">
    <text evidence="11">Catalyzes the specific phosphorylation of the 3-hydroxyl group of shikimic acid using ATP as a cosubstrate.</text>
</comment>
<dbReference type="CDD" id="cd00464">
    <property type="entry name" value="SK"/>
    <property type="match status" value="1"/>
</dbReference>
<keyword evidence="4 11" id="KW-0028">Amino-acid biosynthesis</keyword>
<dbReference type="InterPro" id="IPR027417">
    <property type="entry name" value="P-loop_NTPase"/>
</dbReference>
<evidence type="ECO:0000256" key="10">
    <source>
        <dbReference type="ARBA" id="ARBA00048567"/>
    </source>
</evidence>
<feature type="binding site" evidence="11">
    <location>
        <position position="34"/>
    </location>
    <ligand>
        <name>substrate</name>
    </ligand>
</feature>
<feature type="binding site" evidence="11">
    <location>
        <position position="135"/>
    </location>
    <ligand>
        <name>substrate</name>
    </ligand>
</feature>
<keyword evidence="11" id="KW-0963">Cytoplasm</keyword>
<keyword evidence="7 11" id="KW-0418">Kinase</keyword>
<dbReference type="PANTHER" id="PTHR21087">
    <property type="entry name" value="SHIKIMATE KINASE"/>
    <property type="match status" value="1"/>
</dbReference>
<keyword evidence="6 11" id="KW-0547">Nucleotide-binding</keyword>
<comment type="pathway">
    <text evidence="1 11">Metabolic intermediate biosynthesis; chorismate biosynthesis; chorismate from D-erythrose 4-phosphate and phosphoenolpyruvate: step 5/7.</text>
</comment>
<dbReference type="EMBL" id="JAMQOL010000019">
    <property type="protein sequence ID" value="MCM4079113.1"/>
    <property type="molecule type" value="Genomic_DNA"/>
</dbReference>
<evidence type="ECO:0000256" key="8">
    <source>
        <dbReference type="ARBA" id="ARBA00022840"/>
    </source>
</evidence>
<dbReference type="SUPFAM" id="SSF52540">
    <property type="entry name" value="P-loop containing nucleoside triphosphate hydrolases"/>
    <property type="match status" value="1"/>
</dbReference>
<accession>A0ABT0Y0U3</accession>
<dbReference type="RefSeq" id="WP_251798986.1">
    <property type="nucleotide sequence ID" value="NZ_JAMQOL010000019.1"/>
</dbReference>
<keyword evidence="8 11" id="KW-0067">ATP-binding</keyword>
<dbReference type="PRINTS" id="PR01100">
    <property type="entry name" value="SHIKIMTKNASE"/>
</dbReference>
<evidence type="ECO:0000256" key="3">
    <source>
        <dbReference type="ARBA" id="ARBA00012154"/>
    </source>
</evidence>
<gene>
    <name evidence="11" type="primary">aroK</name>
    <name evidence="12" type="ORF">LXN57_16185</name>
</gene>
<dbReference type="GO" id="GO:0016301">
    <property type="term" value="F:kinase activity"/>
    <property type="evidence" value="ECO:0007669"/>
    <property type="project" value="UniProtKB-KW"/>
</dbReference>
<protein>
    <recommendedName>
        <fullName evidence="3 11">Shikimate kinase</fullName>
        <shortName evidence="11">SK</shortName>
        <ecNumber evidence="3 11">2.7.1.71</ecNumber>
    </recommendedName>
</protein>
<sequence>MAPRAVFVGAPGAGKSTIGAAVAELLGVPFADADTVIEQRAGKPIPEIFIDDGEDAFRALERETIAAGLEEFDGVLALGGGAILHEGTRELLKKHTVVYLSVDLSDAVKRVGLGAGRPLLAINPRATLKYLLDQRRPLYAEVATHTVRTDGREPADIATEVAALLTSTDDAAGQ</sequence>
<dbReference type="InterPro" id="IPR000623">
    <property type="entry name" value="Shikimate_kinase/TSH1"/>
</dbReference>
<comment type="caution">
    <text evidence="12">The sequence shown here is derived from an EMBL/GenBank/DDBJ whole genome shotgun (WGS) entry which is preliminary data.</text>
</comment>
<dbReference type="EC" id="2.7.1.71" evidence="3 11"/>
<evidence type="ECO:0000256" key="7">
    <source>
        <dbReference type="ARBA" id="ARBA00022777"/>
    </source>
</evidence>
<dbReference type="PANTHER" id="PTHR21087:SF16">
    <property type="entry name" value="SHIKIMATE KINASE 1, CHLOROPLASTIC"/>
    <property type="match status" value="1"/>
</dbReference>
<evidence type="ECO:0000256" key="4">
    <source>
        <dbReference type="ARBA" id="ARBA00022605"/>
    </source>
</evidence>
<evidence type="ECO:0000313" key="12">
    <source>
        <dbReference type="EMBL" id="MCM4079113.1"/>
    </source>
</evidence>
<keyword evidence="11" id="KW-0479">Metal-binding</keyword>
<reference evidence="12 13" key="1">
    <citation type="submission" date="2022-06" db="EMBL/GenBank/DDBJ databases">
        <title>Actinoplanes abujensis sp. nov., isolated from Nigerian arid soil.</title>
        <authorList>
            <person name="Ding P."/>
        </authorList>
    </citation>
    <scope>NUCLEOTIDE SEQUENCE [LARGE SCALE GENOMIC DNA]</scope>
    <source>
        <strain evidence="13">TRM88002</strain>
    </source>
</reference>
<keyword evidence="5 11" id="KW-0808">Transferase</keyword>
<comment type="cofactor">
    <cofactor evidence="11">
        <name>Mg(2+)</name>
        <dbReference type="ChEBI" id="CHEBI:18420"/>
    </cofactor>
    <text evidence="11">Binds 1 Mg(2+) ion per subunit.</text>
</comment>
<feature type="binding site" evidence="11">
    <location>
        <position position="152"/>
    </location>
    <ligand>
        <name>ATP</name>
        <dbReference type="ChEBI" id="CHEBI:30616"/>
    </ligand>
</feature>
<dbReference type="PROSITE" id="PS01128">
    <property type="entry name" value="SHIKIMATE_KINASE"/>
    <property type="match status" value="1"/>
</dbReference>
<proteinExistence type="inferred from homology"/>
<feature type="binding site" evidence="11">
    <location>
        <position position="16"/>
    </location>
    <ligand>
        <name>Mg(2+)</name>
        <dbReference type="ChEBI" id="CHEBI:18420"/>
    </ligand>
</feature>
<evidence type="ECO:0000256" key="5">
    <source>
        <dbReference type="ARBA" id="ARBA00022679"/>
    </source>
</evidence>
<feature type="binding site" evidence="11">
    <location>
        <position position="80"/>
    </location>
    <ligand>
        <name>substrate</name>
    </ligand>
</feature>
<organism evidence="12 13">
    <name type="scientific">Paractinoplanes hotanensis</name>
    <dbReference type="NCBI Taxonomy" id="2906497"/>
    <lineage>
        <taxon>Bacteria</taxon>
        <taxon>Bacillati</taxon>
        <taxon>Actinomycetota</taxon>
        <taxon>Actinomycetes</taxon>
        <taxon>Micromonosporales</taxon>
        <taxon>Micromonosporaceae</taxon>
        <taxon>Paractinoplanes</taxon>
    </lineage>
</organism>
<comment type="similarity">
    <text evidence="2 11">Belongs to the shikimate kinase family.</text>
</comment>
<dbReference type="Pfam" id="PF01202">
    <property type="entry name" value="SKI"/>
    <property type="match status" value="1"/>
</dbReference>
<evidence type="ECO:0000256" key="9">
    <source>
        <dbReference type="ARBA" id="ARBA00023141"/>
    </source>
</evidence>
<evidence type="ECO:0000313" key="13">
    <source>
        <dbReference type="Proteomes" id="UP001523216"/>
    </source>
</evidence>
<dbReference type="InterPro" id="IPR031322">
    <property type="entry name" value="Shikimate/glucono_kinase"/>
</dbReference>
<keyword evidence="9 11" id="KW-0057">Aromatic amino acid biosynthesis</keyword>
<feature type="binding site" evidence="11">
    <location>
        <position position="117"/>
    </location>
    <ligand>
        <name>ATP</name>
        <dbReference type="ChEBI" id="CHEBI:30616"/>
    </ligand>
</feature>
<evidence type="ECO:0000256" key="6">
    <source>
        <dbReference type="ARBA" id="ARBA00022741"/>
    </source>
</evidence>